<feature type="chain" id="PRO_5021722905" evidence="1">
    <location>
        <begin position="29"/>
        <end position="202"/>
    </location>
</feature>
<evidence type="ECO:0000259" key="2">
    <source>
        <dbReference type="SMART" id="SM00867"/>
    </source>
</evidence>
<dbReference type="PANTHER" id="PTHR34406">
    <property type="entry name" value="PROTEIN YCEI"/>
    <property type="match status" value="1"/>
</dbReference>
<dbReference type="InterPro" id="IPR036761">
    <property type="entry name" value="TTHA0802/YceI-like_sf"/>
</dbReference>
<feature type="signal peptide" evidence="1">
    <location>
        <begin position="1"/>
        <end position="28"/>
    </location>
</feature>
<name>A0A540VW90_9GAMM</name>
<reference evidence="3 4" key="1">
    <citation type="submission" date="2019-06" db="EMBL/GenBank/DDBJ databases">
        <title>Metagenome assembled Genome of Spiribacter salinus SL48-SHIP from the microbial mat of Salt Lake 48 (Novosibirsk region, Russia).</title>
        <authorList>
            <person name="Shipova A."/>
            <person name="Rozanov A.S."/>
            <person name="Bryanskaya A.V."/>
            <person name="Peltek S.E."/>
        </authorList>
    </citation>
    <scope>NUCLEOTIDE SEQUENCE [LARGE SCALE GENOMIC DNA]</scope>
    <source>
        <strain evidence="3">SL48-SHIP-2</strain>
    </source>
</reference>
<feature type="domain" description="Lipid/polyisoprenoid-binding YceI-like" evidence="2">
    <location>
        <begin position="32"/>
        <end position="198"/>
    </location>
</feature>
<dbReference type="InterPro" id="IPR007372">
    <property type="entry name" value="Lipid/polyisoprenoid-bd_YceI"/>
</dbReference>
<dbReference type="SUPFAM" id="SSF101874">
    <property type="entry name" value="YceI-like"/>
    <property type="match status" value="1"/>
</dbReference>
<gene>
    <name evidence="3" type="ORF">FKY71_00205</name>
</gene>
<keyword evidence="1" id="KW-0732">Signal</keyword>
<dbReference type="Proteomes" id="UP000315400">
    <property type="component" value="Unassembled WGS sequence"/>
</dbReference>
<sequence>MPFIRYARSALLSTSALAMALSATPVSAEPERFVLDESHVSVGFLVGHARFADVLGQFTEVSGEFLYDSESQTLERGEVEIAADSVFTGHDERDGHVRGGDFLETGEYSAIRFKANRYEAESENTGTLHGDLTIRGITQPIRLEATINRRDDHPIGGADTLGASLRGSLMRSDYGMDYALEGDLVSDRIELIIEFEAVQQDG</sequence>
<evidence type="ECO:0000313" key="3">
    <source>
        <dbReference type="EMBL" id="TQF01039.1"/>
    </source>
</evidence>
<proteinExistence type="predicted"/>
<dbReference type="SMART" id="SM00867">
    <property type="entry name" value="YceI"/>
    <property type="match status" value="1"/>
</dbReference>
<dbReference type="Pfam" id="PF04264">
    <property type="entry name" value="YceI"/>
    <property type="match status" value="1"/>
</dbReference>
<accession>A0A540VW90</accession>
<dbReference type="PANTHER" id="PTHR34406:SF1">
    <property type="entry name" value="PROTEIN YCEI"/>
    <property type="match status" value="1"/>
</dbReference>
<organism evidence="3 4">
    <name type="scientific">Spiribacter salinus</name>
    <dbReference type="NCBI Taxonomy" id="1335746"/>
    <lineage>
        <taxon>Bacteria</taxon>
        <taxon>Pseudomonadati</taxon>
        <taxon>Pseudomonadota</taxon>
        <taxon>Gammaproteobacteria</taxon>
        <taxon>Chromatiales</taxon>
        <taxon>Ectothiorhodospiraceae</taxon>
        <taxon>Spiribacter</taxon>
    </lineage>
</organism>
<dbReference type="AlphaFoldDB" id="A0A540VW90"/>
<dbReference type="EMBL" id="VIFK01000001">
    <property type="protein sequence ID" value="TQF01039.1"/>
    <property type="molecule type" value="Genomic_DNA"/>
</dbReference>
<dbReference type="STRING" id="1260251.SPISAL_05995"/>
<protein>
    <submittedName>
        <fullName evidence="3">Polyisoprenoid-binding protein</fullName>
    </submittedName>
</protein>
<evidence type="ECO:0000313" key="4">
    <source>
        <dbReference type="Proteomes" id="UP000315400"/>
    </source>
</evidence>
<dbReference type="Gene3D" id="2.40.128.110">
    <property type="entry name" value="Lipid/polyisoprenoid-binding, YceI-like"/>
    <property type="match status" value="1"/>
</dbReference>
<comment type="caution">
    <text evidence="3">The sequence shown here is derived from an EMBL/GenBank/DDBJ whole genome shotgun (WGS) entry which is preliminary data.</text>
</comment>
<evidence type="ECO:0000256" key="1">
    <source>
        <dbReference type="SAM" id="SignalP"/>
    </source>
</evidence>